<dbReference type="Proteomes" id="UP000284605">
    <property type="component" value="Unassembled WGS sequence"/>
</dbReference>
<dbReference type="Gene3D" id="3.90.1200.10">
    <property type="match status" value="1"/>
</dbReference>
<evidence type="ECO:0000313" key="3">
    <source>
        <dbReference type="Proteomes" id="UP000284605"/>
    </source>
</evidence>
<dbReference type="EMBL" id="QYUK01000011">
    <property type="protein sequence ID" value="RJF87846.1"/>
    <property type="molecule type" value="Genomic_DNA"/>
</dbReference>
<dbReference type="InterPro" id="IPR015897">
    <property type="entry name" value="CHK_kinase-like"/>
</dbReference>
<dbReference type="SMART" id="SM00587">
    <property type="entry name" value="CHK"/>
    <property type="match status" value="1"/>
</dbReference>
<feature type="domain" description="CHK kinase-like" evidence="1">
    <location>
        <begin position="133"/>
        <end position="310"/>
    </location>
</feature>
<dbReference type="InterPro" id="IPR052961">
    <property type="entry name" value="Oxido-Kinase-like_Enzymes"/>
</dbReference>
<dbReference type="Pfam" id="PF01636">
    <property type="entry name" value="APH"/>
    <property type="match status" value="1"/>
</dbReference>
<evidence type="ECO:0000313" key="2">
    <source>
        <dbReference type="EMBL" id="RJF87846.1"/>
    </source>
</evidence>
<dbReference type="InterPro" id="IPR011009">
    <property type="entry name" value="Kinase-like_dom_sf"/>
</dbReference>
<comment type="caution">
    <text evidence="2">The sequence shown here is derived from an EMBL/GenBank/DDBJ whole genome shotgun (WGS) entry which is preliminary data.</text>
</comment>
<proteinExistence type="predicted"/>
<dbReference type="PANTHER" id="PTHR23020">
    <property type="entry name" value="UNCHARACTERIZED NUCLEAR HORMONE RECEPTOR-RELATED"/>
    <property type="match status" value="1"/>
</dbReference>
<protein>
    <submittedName>
        <fullName evidence="2">DUF1679 domain-containing protein</fullName>
    </submittedName>
</protein>
<dbReference type="PANTHER" id="PTHR23020:SF41">
    <property type="entry name" value="AMINOGLYCOSIDE PHOSPHOTRANSFERASE DOMAIN-CONTAINING PROTEIN"/>
    <property type="match status" value="1"/>
</dbReference>
<gene>
    <name evidence="2" type="ORF">D3874_13100</name>
</gene>
<dbReference type="AlphaFoldDB" id="A0A418WCZ7"/>
<organism evidence="2 3">
    <name type="scientific">Oleomonas cavernae</name>
    <dbReference type="NCBI Taxonomy" id="2320859"/>
    <lineage>
        <taxon>Bacteria</taxon>
        <taxon>Pseudomonadati</taxon>
        <taxon>Pseudomonadota</taxon>
        <taxon>Alphaproteobacteria</taxon>
        <taxon>Acetobacterales</taxon>
        <taxon>Acetobacteraceae</taxon>
        <taxon>Oleomonas</taxon>
    </lineage>
</organism>
<dbReference type="RefSeq" id="WP_119778480.1">
    <property type="nucleotide sequence ID" value="NZ_QYUK01000011.1"/>
</dbReference>
<reference evidence="2 3" key="1">
    <citation type="submission" date="2018-09" db="EMBL/GenBank/DDBJ databases">
        <authorList>
            <person name="Zhu H."/>
        </authorList>
    </citation>
    <scope>NUCLEOTIDE SEQUENCE [LARGE SCALE GENOMIC DNA]</scope>
    <source>
        <strain evidence="2 3">K1W22B-8</strain>
    </source>
</reference>
<dbReference type="SUPFAM" id="SSF56112">
    <property type="entry name" value="Protein kinase-like (PK-like)"/>
    <property type="match status" value="1"/>
</dbReference>
<name>A0A418WCZ7_9PROT</name>
<evidence type="ECO:0000259" key="1">
    <source>
        <dbReference type="SMART" id="SM00587"/>
    </source>
</evidence>
<keyword evidence="3" id="KW-1185">Reference proteome</keyword>
<accession>A0A418WCZ7</accession>
<sequence length="371" mass="40908">MVKENAAGKAAAPPRPPFVDAPLALGPDWFNTLFAHRGPAADVTAVEARAIGTGQVGTNVRYSLGFRQNHAGLPQTLVGKFQSQDEKNRMAGKVLGLYEREYRFYDTFAGSAARIAPGLFYSDYDEATDRVTLLMEDMAPAVQGDQLAGCTLAQAELAMDAAAVLHASHWNDPMLDTYPWLQFTSAAPPPMITPDFMAALWPQFKDRYGDRVSPRAAAIGDAFVAGLALWAEGYRGPKCLSHGDFRLDNMLFGGRHRPLAVVDWQTLSLSGPANDVAYFLGAGLVEADRRRHEEQLVRHYHTRLREAGITDYPFDALWRDYRWFSFSGLQMAFAAAILVEQTARGDAMFLTMLHRHADQIETLGALSLLSP</sequence>
<dbReference type="OrthoDB" id="115252at2"/>
<dbReference type="InterPro" id="IPR002575">
    <property type="entry name" value="Aminoglycoside_PTrfase"/>
</dbReference>